<dbReference type="GO" id="GO:0006412">
    <property type="term" value="P:translation"/>
    <property type="evidence" value="ECO:0007669"/>
    <property type="project" value="InterPro"/>
</dbReference>
<organism evidence="5 6">
    <name type="scientific">Nadsonia fulvescens var. elongata DSM 6958</name>
    <dbReference type="NCBI Taxonomy" id="857566"/>
    <lineage>
        <taxon>Eukaryota</taxon>
        <taxon>Fungi</taxon>
        <taxon>Dikarya</taxon>
        <taxon>Ascomycota</taxon>
        <taxon>Saccharomycotina</taxon>
        <taxon>Dipodascomycetes</taxon>
        <taxon>Dipodascales</taxon>
        <taxon>Dipodascales incertae sedis</taxon>
        <taxon>Nadsonia</taxon>
    </lineage>
</organism>
<accession>A0A1E3PD05</accession>
<evidence type="ECO:0000313" key="5">
    <source>
        <dbReference type="EMBL" id="ODQ63293.1"/>
    </source>
</evidence>
<dbReference type="InterPro" id="IPR014722">
    <property type="entry name" value="Rib_uL2_dom2"/>
</dbReference>
<sequence length="280" mass="32702">MDRLPANLRTHLENKQKQWNPHFMAQQMALSVPEKERLKESEYHFMNGDRVQLKDGKDAGKIGKVVSIFKEGNAYYVEGVGEKMRTVLPREFWVPGQSLYVSDFPQPIKQDRLRLVVDMKDGDQSREVAIHTLSLSSDLKWNDDYKKPMPIRMVKHNKQTIEIPWPPAPEPVDCAEVATPADIARERTWFVENLLQSPIPKMALGDVRNPLREYKAKVVRKNFLEKWNNRPTMPLSETKKAQLAEKATKAAEPKFHLSKEVEEFIYQKVENYHKQFYKNQ</sequence>
<evidence type="ECO:0000256" key="3">
    <source>
        <dbReference type="ARBA" id="ARBA00023274"/>
    </source>
</evidence>
<dbReference type="CDD" id="cd06089">
    <property type="entry name" value="KOW_RPL26"/>
    <property type="match status" value="1"/>
</dbReference>
<evidence type="ECO:0000313" key="6">
    <source>
        <dbReference type="Proteomes" id="UP000095009"/>
    </source>
</evidence>
<dbReference type="OrthoDB" id="359154at2759"/>
<dbReference type="GO" id="GO:0003735">
    <property type="term" value="F:structural constituent of ribosome"/>
    <property type="evidence" value="ECO:0007669"/>
    <property type="project" value="EnsemblFungi"/>
</dbReference>
<dbReference type="InterPro" id="IPR008991">
    <property type="entry name" value="Translation_prot_SH3-like_sf"/>
</dbReference>
<dbReference type="SUPFAM" id="SSF50104">
    <property type="entry name" value="Translation proteins SH3-like domain"/>
    <property type="match status" value="1"/>
</dbReference>
<dbReference type="EMBL" id="KV454415">
    <property type="protein sequence ID" value="ODQ63293.1"/>
    <property type="molecule type" value="Genomic_DNA"/>
</dbReference>
<reference evidence="5 6" key="1">
    <citation type="journal article" date="2016" name="Proc. Natl. Acad. Sci. U.S.A.">
        <title>Comparative genomics of biotechnologically important yeasts.</title>
        <authorList>
            <person name="Riley R."/>
            <person name="Haridas S."/>
            <person name="Wolfe K.H."/>
            <person name="Lopes M.R."/>
            <person name="Hittinger C.T."/>
            <person name="Goeker M."/>
            <person name="Salamov A.A."/>
            <person name="Wisecaver J.H."/>
            <person name="Long T.M."/>
            <person name="Calvey C.H."/>
            <person name="Aerts A.L."/>
            <person name="Barry K.W."/>
            <person name="Choi C."/>
            <person name="Clum A."/>
            <person name="Coughlan A.Y."/>
            <person name="Deshpande S."/>
            <person name="Douglass A.P."/>
            <person name="Hanson S.J."/>
            <person name="Klenk H.-P."/>
            <person name="LaButti K.M."/>
            <person name="Lapidus A."/>
            <person name="Lindquist E.A."/>
            <person name="Lipzen A.M."/>
            <person name="Meier-Kolthoff J.P."/>
            <person name="Ohm R.A."/>
            <person name="Otillar R.P."/>
            <person name="Pangilinan J.L."/>
            <person name="Peng Y."/>
            <person name="Rokas A."/>
            <person name="Rosa C.A."/>
            <person name="Scheuner C."/>
            <person name="Sibirny A.A."/>
            <person name="Slot J.C."/>
            <person name="Stielow J.B."/>
            <person name="Sun H."/>
            <person name="Kurtzman C.P."/>
            <person name="Blackwell M."/>
            <person name="Grigoriev I.V."/>
            <person name="Jeffries T.W."/>
        </authorList>
    </citation>
    <scope>NUCLEOTIDE SEQUENCE [LARGE SCALE GENOMIC DNA]</scope>
    <source>
        <strain evidence="5 6">DSM 6958</strain>
    </source>
</reference>
<dbReference type="GO" id="GO:0005762">
    <property type="term" value="C:mitochondrial large ribosomal subunit"/>
    <property type="evidence" value="ECO:0007669"/>
    <property type="project" value="EnsemblFungi"/>
</dbReference>
<dbReference type="PANTHER" id="PTHR12903">
    <property type="entry name" value="MITOCHONDRIAL RIBOSOMAL PROTEIN L24"/>
    <property type="match status" value="1"/>
</dbReference>
<dbReference type="AlphaFoldDB" id="A0A1E3PD05"/>
<proteinExistence type="inferred from homology"/>
<evidence type="ECO:0000256" key="2">
    <source>
        <dbReference type="ARBA" id="ARBA00022980"/>
    </source>
</evidence>
<feature type="domain" description="KOW" evidence="4">
    <location>
        <begin position="44"/>
        <end position="71"/>
    </location>
</feature>
<dbReference type="STRING" id="857566.A0A1E3PD05"/>
<name>A0A1E3PD05_9ASCO</name>
<keyword evidence="6" id="KW-1185">Reference proteome</keyword>
<dbReference type="InterPro" id="IPR005824">
    <property type="entry name" value="KOW"/>
</dbReference>
<keyword evidence="2" id="KW-0689">Ribosomal protein</keyword>
<dbReference type="Pfam" id="PF22682">
    <property type="entry name" value="Ribosomal_uL24m-like"/>
    <property type="match status" value="1"/>
</dbReference>
<keyword evidence="3" id="KW-0687">Ribonucleoprotein</keyword>
<dbReference type="Proteomes" id="UP000095009">
    <property type="component" value="Unassembled WGS sequence"/>
</dbReference>
<dbReference type="Gene3D" id="2.30.30.30">
    <property type="match status" value="1"/>
</dbReference>
<dbReference type="InterPro" id="IPR041988">
    <property type="entry name" value="Ribosomal_uL24_KOW"/>
</dbReference>
<evidence type="ECO:0000256" key="1">
    <source>
        <dbReference type="ARBA" id="ARBA00010618"/>
    </source>
</evidence>
<evidence type="ECO:0000259" key="4">
    <source>
        <dbReference type="SMART" id="SM00739"/>
    </source>
</evidence>
<protein>
    <recommendedName>
        <fullName evidence="4">KOW domain-containing protein</fullName>
    </recommendedName>
</protein>
<comment type="similarity">
    <text evidence="1">Belongs to the universal ribosomal protein uL24 family.</text>
</comment>
<dbReference type="SMART" id="SM00739">
    <property type="entry name" value="KOW"/>
    <property type="match status" value="1"/>
</dbReference>
<gene>
    <name evidence="5" type="ORF">NADFUDRAFT_29028</name>
</gene>
<dbReference type="GO" id="GO:0003723">
    <property type="term" value="F:RNA binding"/>
    <property type="evidence" value="ECO:0007669"/>
    <property type="project" value="InterPro"/>
</dbReference>
<dbReference type="InterPro" id="IPR003256">
    <property type="entry name" value="Ribosomal_uL24"/>
</dbReference>